<name>A0ABD3P6B0_9STRA</name>
<dbReference type="EMBL" id="JALLAZ020000982">
    <property type="protein sequence ID" value="KAL3783227.1"/>
    <property type="molecule type" value="Genomic_DNA"/>
</dbReference>
<dbReference type="PROSITE" id="PS50011">
    <property type="entry name" value="PROTEIN_KINASE_DOM"/>
    <property type="match status" value="1"/>
</dbReference>
<dbReference type="Pfam" id="PF03109">
    <property type="entry name" value="ABC1"/>
    <property type="match status" value="1"/>
</dbReference>
<dbReference type="PANTHER" id="PTHR10566">
    <property type="entry name" value="CHAPERONE-ACTIVITY OF BC1 COMPLEX CABC1 -RELATED"/>
    <property type="match status" value="1"/>
</dbReference>
<reference evidence="3 4" key="1">
    <citation type="submission" date="2024-10" db="EMBL/GenBank/DDBJ databases">
        <title>Updated reference genomes for cyclostephanoid diatoms.</title>
        <authorList>
            <person name="Roberts W.R."/>
            <person name="Alverson A.J."/>
        </authorList>
    </citation>
    <scope>NUCLEOTIDE SEQUENCE [LARGE SCALE GENOMIC DNA]</scope>
    <source>
        <strain evidence="3 4">AJA276-08</strain>
    </source>
</reference>
<dbReference type="CDD" id="cd05121">
    <property type="entry name" value="ABC1_ADCK3-like"/>
    <property type="match status" value="1"/>
</dbReference>
<keyword evidence="4" id="KW-1185">Reference proteome</keyword>
<evidence type="ECO:0000259" key="2">
    <source>
        <dbReference type="PROSITE" id="PS50011"/>
    </source>
</evidence>
<evidence type="ECO:0000313" key="3">
    <source>
        <dbReference type="EMBL" id="KAL3783227.1"/>
    </source>
</evidence>
<feature type="domain" description="Protein kinase" evidence="2">
    <location>
        <begin position="252"/>
        <end position="580"/>
    </location>
</feature>
<gene>
    <name evidence="3" type="ORF">ACHAW5_005562</name>
</gene>
<sequence>MRIHSHAIGFVAATATAAFAFRAPIDNNRLPKIHRRDTGLRMSTRERRPAAASELSRQMAEMRSQIASENEDANLIMQALRGKNINDDDEQVRGLEMKLVEFDDVDGVGDAASGGRERSGAEDRLPYDYDPIALQKFFAKRPQLIAARIAQILTTGGNVLFNFAYDSFTGRLKSDPDWEVKRAGELRDTITSLGPFFIKLGQALSIRPDILSPRSMVELQKLCDKVPSFDSKIAFATMERELGRPVDEVFSFITPEPVAAASLGQVYRATLRSNEDTVAVKVQRPKVLETVSLDLYLARQLGLFLRKFPALSDRLDAVALLDEFAFRFYQELDYNLECLNGEKMKEQMRVLPDVVIPRNYPEYTSRRVHVAEWIEGEKLSQSTADDVGALVNLGVITYLTQLLDFGFFHADPHPGNMMRTNDGKLAILDFGLMTEVTDNQKYGMIEAIAHLLNRDYTEIGQDFINLDFIPEGTDTRPIVPALTKVFDAALAGGGAKSINFQELAADLAEITFEYPFRIPPYFALVIRAIGVLEGIALVGNPEFAIIDEAYPYIARRLMTDNSPRLKAALRYMVYGNEGSFDAEKLIDLLQALEKFTAVKDEGDGSAFKVDGVRGSVNLGVAGDFAGTKSLPGESSPQPNKKGLVSLASRDTSVADGLGAIDGYSSALGVKLREEGQSERDQRTVREALRFFFSPEGYVFREFITEEAVNFVDASGRDASQELLKTLGLNNLPMPSFIRAMNPVLSTQDKRMVQQMRKLSKFLVGDFDAALSPTGDGLQRNSQRLRKLIPVIREYSPQLREFGSLLGVRLTEKALSRGLNWASSRLVR</sequence>
<dbReference type="InterPro" id="IPR000719">
    <property type="entry name" value="Prot_kinase_dom"/>
</dbReference>
<dbReference type="Proteomes" id="UP001530315">
    <property type="component" value="Unassembled WGS sequence"/>
</dbReference>
<dbReference type="InterPro" id="IPR004147">
    <property type="entry name" value="ABC1_dom"/>
</dbReference>
<protein>
    <recommendedName>
        <fullName evidence="2">Protein kinase domain-containing protein</fullName>
    </recommendedName>
</protein>
<evidence type="ECO:0000256" key="1">
    <source>
        <dbReference type="ARBA" id="ARBA00009670"/>
    </source>
</evidence>
<organism evidence="3 4">
    <name type="scientific">Stephanodiscus triporus</name>
    <dbReference type="NCBI Taxonomy" id="2934178"/>
    <lineage>
        <taxon>Eukaryota</taxon>
        <taxon>Sar</taxon>
        <taxon>Stramenopiles</taxon>
        <taxon>Ochrophyta</taxon>
        <taxon>Bacillariophyta</taxon>
        <taxon>Coscinodiscophyceae</taxon>
        <taxon>Thalassiosirophycidae</taxon>
        <taxon>Stephanodiscales</taxon>
        <taxon>Stephanodiscaceae</taxon>
        <taxon>Stephanodiscus</taxon>
    </lineage>
</organism>
<dbReference type="SUPFAM" id="SSF56112">
    <property type="entry name" value="Protein kinase-like (PK-like)"/>
    <property type="match status" value="1"/>
</dbReference>
<dbReference type="AlphaFoldDB" id="A0ABD3P6B0"/>
<comment type="caution">
    <text evidence="3">The sequence shown here is derived from an EMBL/GenBank/DDBJ whole genome shotgun (WGS) entry which is preliminary data.</text>
</comment>
<dbReference type="InterPro" id="IPR011009">
    <property type="entry name" value="Kinase-like_dom_sf"/>
</dbReference>
<comment type="similarity">
    <text evidence="1">Belongs to the protein kinase superfamily. ADCK protein kinase family.</text>
</comment>
<dbReference type="InterPro" id="IPR050154">
    <property type="entry name" value="UbiB_kinase"/>
</dbReference>
<proteinExistence type="inferred from homology"/>
<evidence type="ECO:0000313" key="4">
    <source>
        <dbReference type="Proteomes" id="UP001530315"/>
    </source>
</evidence>
<accession>A0ABD3P6B0</accession>
<dbReference type="PANTHER" id="PTHR10566:SF117">
    <property type="entry name" value="UNUSUAL PROTEIN KINASE-RELATED"/>
    <property type="match status" value="1"/>
</dbReference>